<organism evidence="4 5">
    <name type="scientific">Halosimplex aquaticum</name>
    <dbReference type="NCBI Taxonomy" id="3026162"/>
    <lineage>
        <taxon>Archaea</taxon>
        <taxon>Methanobacteriati</taxon>
        <taxon>Methanobacteriota</taxon>
        <taxon>Stenosarchaea group</taxon>
        <taxon>Halobacteria</taxon>
        <taxon>Halobacteriales</taxon>
        <taxon>Haloarculaceae</taxon>
        <taxon>Halosimplex</taxon>
    </lineage>
</organism>
<feature type="transmembrane region" description="Helical" evidence="2">
    <location>
        <begin position="52"/>
        <end position="76"/>
    </location>
</feature>
<keyword evidence="2" id="KW-0812">Transmembrane</keyword>
<feature type="region of interest" description="Disordered" evidence="1">
    <location>
        <begin position="81"/>
        <end position="137"/>
    </location>
</feature>
<name>A0ABD5XYY8_9EURY</name>
<dbReference type="InterPro" id="IPR036388">
    <property type="entry name" value="WH-like_DNA-bd_sf"/>
</dbReference>
<accession>A0ABD5XYY8</accession>
<evidence type="ECO:0000259" key="3">
    <source>
        <dbReference type="Pfam" id="PF24034"/>
    </source>
</evidence>
<feature type="compositionally biased region" description="Basic and acidic residues" evidence="1">
    <location>
        <begin position="122"/>
        <end position="137"/>
    </location>
</feature>
<evidence type="ECO:0000313" key="5">
    <source>
        <dbReference type="Proteomes" id="UP001596432"/>
    </source>
</evidence>
<sequence>MVFRALHGRHVLAAAAFVAAVLVLAVQLITSSPVVVSVGADGAETVRIGRYFTYGDVAVVAVAAALLGSSGTYLLLGASASAGPRDEAPGDETATRSKGATPESAAAATAADGAGTATADPHAADPEGDARREDWESVAERLTDSEETVYRLVLDAGGELPQREIVEDTDLSKATVSRTLDTLEHRDLLERERHGMGNLVTLQ</sequence>
<dbReference type="GeneID" id="78818836"/>
<protein>
    <submittedName>
        <fullName evidence="4">Helix-turn-helix transcriptional regulator</fullName>
    </submittedName>
</protein>
<evidence type="ECO:0000256" key="1">
    <source>
        <dbReference type="SAM" id="MobiDB-lite"/>
    </source>
</evidence>
<proteinExistence type="predicted"/>
<gene>
    <name evidence="4" type="ORF">ACFQMA_01945</name>
</gene>
<evidence type="ECO:0000256" key="2">
    <source>
        <dbReference type="SAM" id="Phobius"/>
    </source>
</evidence>
<dbReference type="Proteomes" id="UP001596432">
    <property type="component" value="Unassembled WGS sequence"/>
</dbReference>
<dbReference type="AlphaFoldDB" id="A0ABD5XYY8"/>
<comment type="caution">
    <text evidence="4">The sequence shown here is derived from an EMBL/GenBank/DDBJ whole genome shotgun (WGS) entry which is preliminary data.</text>
</comment>
<feature type="compositionally biased region" description="Low complexity" evidence="1">
    <location>
        <begin position="99"/>
        <end position="121"/>
    </location>
</feature>
<keyword evidence="5" id="KW-1185">Reference proteome</keyword>
<dbReference type="EMBL" id="JBHTAS010000001">
    <property type="protein sequence ID" value="MFC7138596.1"/>
    <property type="molecule type" value="Genomic_DNA"/>
</dbReference>
<dbReference type="SUPFAM" id="SSF46785">
    <property type="entry name" value="Winged helix' DNA-binding domain"/>
    <property type="match status" value="1"/>
</dbReference>
<keyword evidence="2" id="KW-1133">Transmembrane helix</keyword>
<dbReference type="InterPro" id="IPR036390">
    <property type="entry name" value="WH_DNA-bd_sf"/>
</dbReference>
<dbReference type="InterPro" id="IPR055767">
    <property type="entry name" value="DUF7343"/>
</dbReference>
<dbReference type="RefSeq" id="WP_274324213.1">
    <property type="nucleotide sequence ID" value="NZ_CP118158.1"/>
</dbReference>
<evidence type="ECO:0000313" key="4">
    <source>
        <dbReference type="EMBL" id="MFC7138596.1"/>
    </source>
</evidence>
<feature type="domain" description="DUF7343" evidence="3">
    <location>
        <begin position="144"/>
        <end position="202"/>
    </location>
</feature>
<dbReference type="Pfam" id="PF24034">
    <property type="entry name" value="DUF7343"/>
    <property type="match status" value="1"/>
</dbReference>
<dbReference type="Gene3D" id="1.10.10.10">
    <property type="entry name" value="Winged helix-like DNA-binding domain superfamily/Winged helix DNA-binding domain"/>
    <property type="match status" value="1"/>
</dbReference>
<keyword evidence="2" id="KW-0472">Membrane</keyword>
<reference evidence="4 5" key="1">
    <citation type="journal article" date="2019" name="Int. J. Syst. Evol. Microbiol.">
        <title>The Global Catalogue of Microorganisms (GCM) 10K type strain sequencing project: providing services to taxonomists for standard genome sequencing and annotation.</title>
        <authorList>
            <consortium name="The Broad Institute Genomics Platform"/>
            <consortium name="The Broad Institute Genome Sequencing Center for Infectious Disease"/>
            <person name="Wu L."/>
            <person name="Ma J."/>
        </authorList>
    </citation>
    <scope>NUCLEOTIDE SEQUENCE [LARGE SCALE GENOMIC DNA]</scope>
    <source>
        <strain evidence="4 5">XZYJT29</strain>
    </source>
</reference>